<protein>
    <submittedName>
        <fullName evidence="1">Uncharacterized protein</fullName>
    </submittedName>
</protein>
<organism evidence="1">
    <name type="scientific">Lepeophtheirus salmonis</name>
    <name type="common">Salmon louse</name>
    <name type="synonym">Caligus salmonis</name>
    <dbReference type="NCBI Taxonomy" id="72036"/>
    <lineage>
        <taxon>Eukaryota</taxon>
        <taxon>Metazoa</taxon>
        <taxon>Ecdysozoa</taxon>
        <taxon>Arthropoda</taxon>
        <taxon>Crustacea</taxon>
        <taxon>Multicrustacea</taxon>
        <taxon>Hexanauplia</taxon>
        <taxon>Copepoda</taxon>
        <taxon>Siphonostomatoida</taxon>
        <taxon>Caligidae</taxon>
        <taxon>Lepeophtheirus</taxon>
    </lineage>
</organism>
<name>A0A0K2VL59_LEPSM</name>
<dbReference type="AlphaFoldDB" id="A0A0K2VL59"/>
<evidence type="ECO:0000313" key="1">
    <source>
        <dbReference type="EMBL" id="CDW51189.1"/>
    </source>
</evidence>
<sequence length="60" mass="7217">MRVTRRKILNKHEKQDSWHPHTPTFPLCTLIFLGTSRRSFREFKGTTEGCHHHYLSQPRD</sequence>
<proteinExistence type="predicted"/>
<dbReference type="EMBL" id="HACA01033827">
    <property type="protein sequence ID" value="CDW51189.1"/>
    <property type="molecule type" value="Transcribed_RNA"/>
</dbReference>
<reference evidence="1" key="1">
    <citation type="submission" date="2014-05" db="EMBL/GenBank/DDBJ databases">
        <authorList>
            <person name="Chronopoulou M."/>
        </authorList>
    </citation>
    <scope>NUCLEOTIDE SEQUENCE</scope>
    <source>
        <tissue evidence="1">Whole organism</tissue>
    </source>
</reference>
<accession>A0A0K2VL59</accession>